<dbReference type="EMBL" id="AP024702">
    <property type="protein sequence ID" value="BCX46454.1"/>
    <property type="molecule type" value="Genomic_DNA"/>
</dbReference>
<dbReference type="CDD" id="cd06779">
    <property type="entry name" value="cpPDZ_Deg_HtrA-like"/>
    <property type="match status" value="1"/>
</dbReference>
<keyword evidence="4" id="KW-0378">Hydrolase</keyword>
<evidence type="ECO:0000313" key="4">
    <source>
        <dbReference type="EMBL" id="BCX46454.1"/>
    </source>
</evidence>
<accession>A0ABM7R722</accession>
<dbReference type="SMART" id="SM00228">
    <property type="entry name" value="PDZ"/>
    <property type="match status" value="1"/>
</dbReference>
<dbReference type="Proteomes" id="UP001374893">
    <property type="component" value="Chromosome"/>
</dbReference>
<proteinExistence type="predicted"/>
<dbReference type="SUPFAM" id="SSF50156">
    <property type="entry name" value="PDZ domain-like"/>
    <property type="match status" value="1"/>
</dbReference>
<feature type="compositionally biased region" description="Low complexity" evidence="1">
    <location>
        <begin position="251"/>
        <end position="262"/>
    </location>
</feature>
<dbReference type="GO" id="GO:0008233">
    <property type="term" value="F:peptidase activity"/>
    <property type="evidence" value="ECO:0007669"/>
    <property type="project" value="UniProtKB-KW"/>
</dbReference>
<evidence type="ECO:0000256" key="2">
    <source>
        <dbReference type="SAM" id="SignalP"/>
    </source>
</evidence>
<dbReference type="PROSITE" id="PS50106">
    <property type="entry name" value="PDZ"/>
    <property type="match status" value="1"/>
</dbReference>
<keyword evidence="2" id="KW-0732">Signal</keyword>
<dbReference type="RefSeq" id="WP_338688081.1">
    <property type="nucleotide sequence ID" value="NZ_AP024702.1"/>
</dbReference>
<feature type="region of interest" description="Disordered" evidence="1">
    <location>
        <begin position="238"/>
        <end position="262"/>
    </location>
</feature>
<gene>
    <name evidence="4" type="ORF">HAHE_03620</name>
</gene>
<keyword evidence="4" id="KW-0645">Protease</keyword>
<evidence type="ECO:0000313" key="5">
    <source>
        <dbReference type="Proteomes" id="UP001374893"/>
    </source>
</evidence>
<reference evidence="4 5" key="1">
    <citation type="submission" date="2021-06" db="EMBL/GenBank/DDBJ databases">
        <title>Complete genome of Haloferula helveola possessing various polysaccharide degrading enzymes.</title>
        <authorList>
            <person name="Takami H."/>
            <person name="Huang C."/>
            <person name="Hamasaki K."/>
        </authorList>
    </citation>
    <scope>NUCLEOTIDE SEQUENCE [LARGE SCALE GENOMIC DNA]</scope>
    <source>
        <strain evidence="4 5">CN-1</strain>
    </source>
</reference>
<dbReference type="GO" id="GO:0006508">
    <property type="term" value="P:proteolysis"/>
    <property type="evidence" value="ECO:0007669"/>
    <property type="project" value="UniProtKB-KW"/>
</dbReference>
<dbReference type="Pfam" id="PF13180">
    <property type="entry name" value="PDZ_2"/>
    <property type="match status" value="1"/>
</dbReference>
<evidence type="ECO:0000259" key="3">
    <source>
        <dbReference type="PROSITE" id="PS50106"/>
    </source>
</evidence>
<dbReference type="Gene3D" id="2.30.42.10">
    <property type="match status" value="1"/>
</dbReference>
<dbReference type="InterPro" id="IPR036034">
    <property type="entry name" value="PDZ_sf"/>
</dbReference>
<sequence length="262" mass="28435">MNLFQRLLMLSLTGLPGVLVADEPADAPAPQPRAIKAPVQPGPPMPWIGLEVGKLERAMRAHVSDVPEGVGFLITSVTADGPAEKAGLQRFDVLWKLEDQLLINEAQFGTLLRLRKAGDEVELSVVRAGHHEKVTIELGEAPPAPVLAEIPAAEIPLYPSGIPGMPKTIVYPLERTAEVTREDGSVAKLHYKEDEPQVLIVDAEGETVYDGPLRKDGKFAVPEEWNCSVGALLRTMHRAKGDGWKPRSPRPRVVLPPGKTDS</sequence>
<feature type="domain" description="PDZ" evidence="3">
    <location>
        <begin position="34"/>
        <end position="129"/>
    </location>
</feature>
<organism evidence="4 5">
    <name type="scientific">Haloferula helveola</name>
    <dbReference type="NCBI Taxonomy" id="490095"/>
    <lineage>
        <taxon>Bacteria</taxon>
        <taxon>Pseudomonadati</taxon>
        <taxon>Verrucomicrobiota</taxon>
        <taxon>Verrucomicrobiia</taxon>
        <taxon>Verrucomicrobiales</taxon>
        <taxon>Verrucomicrobiaceae</taxon>
        <taxon>Haloferula</taxon>
    </lineage>
</organism>
<protein>
    <submittedName>
        <fullName evidence="4">Serine protease PDZ</fullName>
    </submittedName>
</protein>
<name>A0ABM7R722_9BACT</name>
<feature type="chain" id="PRO_5046576085" evidence="2">
    <location>
        <begin position="22"/>
        <end position="262"/>
    </location>
</feature>
<keyword evidence="5" id="KW-1185">Reference proteome</keyword>
<dbReference type="InterPro" id="IPR001478">
    <property type="entry name" value="PDZ"/>
</dbReference>
<feature type="signal peptide" evidence="2">
    <location>
        <begin position="1"/>
        <end position="21"/>
    </location>
</feature>
<evidence type="ECO:0000256" key="1">
    <source>
        <dbReference type="SAM" id="MobiDB-lite"/>
    </source>
</evidence>